<feature type="binding site" evidence="11">
    <location>
        <position position="160"/>
    </location>
    <ligand>
        <name>substrate</name>
    </ligand>
</feature>
<sequence length="358" mass="38593">MSNETSKRKLDHINACLKEDVESHYKTTGFENIDLVHQACPGIRLEDVDVESSFLGKKLDAPIMICPMTGGHKKGKEINLALAEAAQELNITFSVGSQRAAIENPDLIETYQVREAAPDILLFGNLGVTQINLDYGAEEVKKAIKMIEADGLGIHLNPLQEAIQPEGDAVFRETMQSISEIISKVKEPIYVKETGGGINKSTATDLVEAGAKAIDVSGVGGTSWAGVEALREESRGKLGEVFWDWGIPTSVSTAEVSEAVDVPVISSGGIRTGIDAAKAIALGADLVGIGLPLFRASVQGKGKVTEWLEEFILELKTAMFLTGCSKIKELQKAPLIISGQTREWFESRGLKPEKFGDQ</sequence>
<accession>A0A133UUZ9</accession>
<dbReference type="GO" id="GO:0070402">
    <property type="term" value="F:NADPH binding"/>
    <property type="evidence" value="ECO:0007669"/>
    <property type="project" value="UniProtKB-UniRule"/>
</dbReference>
<dbReference type="SUPFAM" id="SSF51395">
    <property type="entry name" value="FMN-linked oxidoreductases"/>
    <property type="match status" value="1"/>
</dbReference>
<dbReference type="EMBL" id="LHXR01000011">
    <property type="protein sequence ID" value="KXA98032.1"/>
    <property type="molecule type" value="Genomic_DNA"/>
</dbReference>
<evidence type="ECO:0000256" key="10">
    <source>
        <dbReference type="ARBA" id="ARBA00025810"/>
    </source>
</evidence>
<keyword evidence="9 11" id="KW-0413">Isomerase</keyword>
<reference evidence="13 14" key="1">
    <citation type="journal article" date="2016" name="Sci. Rep.">
        <title>Metabolic traits of an uncultured archaeal lineage -MSBL1- from brine pools of the Red Sea.</title>
        <authorList>
            <person name="Mwirichia R."/>
            <person name="Alam I."/>
            <person name="Rashid M."/>
            <person name="Vinu M."/>
            <person name="Ba-Alawi W."/>
            <person name="Anthony Kamau A."/>
            <person name="Kamanda Ngugi D."/>
            <person name="Goker M."/>
            <person name="Klenk H.P."/>
            <person name="Bajic V."/>
            <person name="Stingl U."/>
        </authorList>
    </citation>
    <scope>NUCLEOTIDE SEQUENCE [LARGE SCALE GENOMIC DNA]</scope>
    <source>
        <strain evidence="13">SCGC-AAA259I09</strain>
    </source>
</reference>
<dbReference type="AlphaFoldDB" id="A0A133UUZ9"/>
<comment type="similarity">
    <text evidence="11">Belongs to the IPP isomerase type 2 family.</text>
</comment>
<feature type="binding site" evidence="11">
    <location>
        <position position="222"/>
    </location>
    <ligand>
        <name>FMN</name>
        <dbReference type="ChEBI" id="CHEBI:58210"/>
    </ligand>
</feature>
<dbReference type="HAMAP" id="MF_00354">
    <property type="entry name" value="Idi_2"/>
    <property type="match status" value="1"/>
</dbReference>
<dbReference type="InterPro" id="IPR011179">
    <property type="entry name" value="IPdP_isomerase"/>
</dbReference>
<dbReference type="InterPro" id="IPR000262">
    <property type="entry name" value="FMN-dep_DH"/>
</dbReference>
<keyword evidence="3 11" id="KW-0285">Flavoprotein</keyword>
<evidence type="ECO:0000256" key="3">
    <source>
        <dbReference type="ARBA" id="ARBA00022630"/>
    </source>
</evidence>
<comment type="cofactor">
    <cofactor evidence="11">
        <name>NADPH</name>
        <dbReference type="ChEBI" id="CHEBI:57783"/>
    </cofactor>
</comment>
<comment type="cofactor">
    <cofactor evidence="1 11">
        <name>FMN</name>
        <dbReference type="ChEBI" id="CHEBI:58210"/>
    </cofactor>
</comment>
<feature type="binding site" evidence="11">
    <location>
        <position position="217"/>
    </location>
    <ligand>
        <name>FMN</name>
        <dbReference type="ChEBI" id="CHEBI:58210"/>
    </ligand>
</feature>
<keyword evidence="6 11" id="KW-0460">Magnesium</keyword>
<dbReference type="Pfam" id="PF01070">
    <property type="entry name" value="FMN_dh"/>
    <property type="match status" value="2"/>
</dbReference>
<evidence type="ECO:0000259" key="12">
    <source>
        <dbReference type="Pfam" id="PF01070"/>
    </source>
</evidence>
<dbReference type="SMART" id="SM01240">
    <property type="entry name" value="IMPDH"/>
    <property type="match status" value="1"/>
</dbReference>
<keyword evidence="14" id="KW-1185">Reference proteome</keyword>
<dbReference type="GO" id="GO:0004452">
    <property type="term" value="F:isopentenyl-diphosphate delta-isomerase activity"/>
    <property type="evidence" value="ECO:0007669"/>
    <property type="project" value="UniProtKB-UniRule"/>
</dbReference>
<dbReference type="Proteomes" id="UP000070463">
    <property type="component" value="Unassembled WGS sequence"/>
</dbReference>
<gene>
    <name evidence="11" type="primary">fni</name>
    <name evidence="13" type="ORF">AKJ37_01615</name>
</gene>
<organism evidence="13 14">
    <name type="scientific">candidate division MSBL1 archaeon SCGC-AAA259I09</name>
    <dbReference type="NCBI Taxonomy" id="1698267"/>
    <lineage>
        <taxon>Archaea</taxon>
        <taxon>Methanobacteriati</taxon>
        <taxon>Methanobacteriota</taxon>
        <taxon>candidate division MSBL1</taxon>
    </lineage>
</organism>
<dbReference type="GO" id="GO:0010181">
    <property type="term" value="F:FMN binding"/>
    <property type="evidence" value="ECO:0007669"/>
    <property type="project" value="UniProtKB-UniRule"/>
</dbReference>
<comment type="catalytic activity">
    <reaction evidence="11">
        <text>isopentenyl diphosphate = dimethylallyl diphosphate</text>
        <dbReference type="Rhea" id="RHEA:23284"/>
        <dbReference type="ChEBI" id="CHEBI:57623"/>
        <dbReference type="ChEBI" id="CHEBI:128769"/>
        <dbReference type="EC" id="5.3.3.2"/>
    </reaction>
</comment>
<evidence type="ECO:0000256" key="4">
    <source>
        <dbReference type="ARBA" id="ARBA00022643"/>
    </source>
</evidence>
<dbReference type="GO" id="GO:0005737">
    <property type="term" value="C:cytoplasm"/>
    <property type="evidence" value="ECO:0007669"/>
    <property type="project" value="UniProtKB-SubCell"/>
</dbReference>
<feature type="binding site" evidence="11">
    <location>
        <position position="125"/>
    </location>
    <ligand>
        <name>FMN</name>
        <dbReference type="ChEBI" id="CHEBI:58210"/>
    </ligand>
</feature>
<dbReference type="CDD" id="cd02811">
    <property type="entry name" value="IDI-2_FMN"/>
    <property type="match status" value="1"/>
</dbReference>
<evidence type="ECO:0000256" key="1">
    <source>
        <dbReference type="ARBA" id="ARBA00001917"/>
    </source>
</evidence>
<protein>
    <recommendedName>
        <fullName evidence="11">Isopentenyl-diphosphate delta-isomerase</fullName>
        <shortName evidence="11">IPP isomerase</shortName>
        <ecNumber evidence="11">5.3.3.2</ecNumber>
    </recommendedName>
    <alternativeName>
        <fullName evidence="11">Isopentenyl diphosphate:dimethylallyl diphosphate isomerase</fullName>
    </alternativeName>
    <alternativeName>
        <fullName evidence="11">Isopentenyl pyrophosphate isomerase</fullName>
    </alternativeName>
    <alternativeName>
        <fullName evidence="11">Type 2 isopentenyl diphosphate isomerase</fullName>
        <shortName evidence="11">IDI-2</shortName>
    </alternativeName>
</protein>
<evidence type="ECO:0000313" key="13">
    <source>
        <dbReference type="EMBL" id="KXA98032.1"/>
    </source>
</evidence>
<evidence type="ECO:0000256" key="11">
    <source>
        <dbReference type="HAMAP-Rule" id="MF_00354"/>
    </source>
</evidence>
<feature type="domain" description="FMN-dependent dehydrogenase" evidence="12">
    <location>
        <begin position="4"/>
        <end position="98"/>
    </location>
</feature>
<dbReference type="GO" id="GO:0000287">
    <property type="term" value="F:magnesium ion binding"/>
    <property type="evidence" value="ECO:0007669"/>
    <property type="project" value="UniProtKB-UniRule"/>
</dbReference>
<keyword evidence="8 11" id="KW-0414">Isoprene biosynthesis</keyword>
<dbReference type="PANTHER" id="PTHR43665:SF1">
    <property type="entry name" value="ISOPENTENYL-DIPHOSPHATE DELTA-ISOMERASE"/>
    <property type="match status" value="1"/>
</dbReference>
<dbReference type="PATRIC" id="fig|1698267.3.peg.115"/>
<dbReference type="EC" id="5.3.3.2" evidence="11"/>
<name>A0A133UUZ9_9EURY</name>
<dbReference type="PANTHER" id="PTHR43665">
    <property type="entry name" value="ISOPENTENYL-DIPHOSPHATE DELTA-ISOMERASE"/>
    <property type="match status" value="1"/>
</dbReference>
<evidence type="ECO:0000256" key="2">
    <source>
        <dbReference type="ARBA" id="ARBA00022490"/>
    </source>
</evidence>
<keyword evidence="7 11" id="KW-0521">NADP</keyword>
<feature type="binding site" evidence="11">
    <location>
        <position position="161"/>
    </location>
    <ligand>
        <name>Mg(2+)</name>
        <dbReference type="ChEBI" id="CHEBI:18420"/>
    </ligand>
</feature>
<dbReference type="Gene3D" id="3.20.20.70">
    <property type="entry name" value="Aldolase class I"/>
    <property type="match status" value="1"/>
</dbReference>
<comment type="function">
    <text evidence="11">Involved in the biosynthesis of isoprenoids. Catalyzes the 1,3-allylic rearrangement of the homoallylic substrate isopentenyl (IPP) to its allylic isomer, dimethylallyl diphosphate (DMAPP).</text>
</comment>
<dbReference type="InterPro" id="IPR013785">
    <property type="entry name" value="Aldolase_TIM"/>
</dbReference>
<evidence type="ECO:0000256" key="5">
    <source>
        <dbReference type="ARBA" id="ARBA00022723"/>
    </source>
</evidence>
<dbReference type="NCBIfam" id="TIGR02151">
    <property type="entry name" value="IPP_isom_2"/>
    <property type="match status" value="1"/>
</dbReference>
<evidence type="ECO:0000313" key="14">
    <source>
        <dbReference type="Proteomes" id="UP000070463"/>
    </source>
</evidence>
<evidence type="ECO:0000256" key="8">
    <source>
        <dbReference type="ARBA" id="ARBA00023229"/>
    </source>
</evidence>
<dbReference type="GO" id="GO:0008299">
    <property type="term" value="P:isoprenoid biosynthetic process"/>
    <property type="evidence" value="ECO:0007669"/>
    <property type="project" value="UniProtKB-UniRule"/>
</dbReference>
<evidence type="ECO:0000256" key="9">
    <source>
        <dbReference type="ARBA" id="ARBA00023235"/>
    </source>
</evidence>
<keyword evidence="5 11" id="KW-0479">Metal-binding</keyword>
<dbReference type="GO" id="GO:0016491">
    <property type="term" value="F:oxidoreductase activity"/>
    <property type="evidence" value="ECO:0007669"/>
    <property type="project" value="InterPro"/>
</dbReference>
<proteinExistence type="inferred from homology"/>
<dbReference type="PIRSF" id="PIRSF003314">
    <property type="entry name" value="IPP_isomerase"/>
    <property type="match status" value="1"/>
</dbReference>
<comment type="cofactor">
    <cofactor evidence="11">
        <name>Mg(2+)</name>
        <dbReference type="ChEBI" id="CHEBI:18420"/>
    </cofactor>
</comment>
<feature type="binding site" evidence="11">
    <location>
        <begin position="8"/>
        <end position="9"/>
    </location>
    <ligand>
        <name>substrate</name>
    </ligand>
</feature>
<comment type="subunit">
    <text evidence="10 11">Homooctamer. Dimer of tetramers.</text>
</comment>
<comment type="subcellular location">
    <subcellularLocation>
        <location evidence="11">Cytoplasm</location>
    </subcellularLocation>
</comment>
<evidence type="ECO:0000256" key="6">
    <source>
        <dbReference type="ARBA" id="ARBA00022842"/>
    </source>
</evidence>
<feature type="domain" description="FMN-dependent dehydrogenase" evidence="12">
    <location>
        <begin position="174"/>
        <end position="333"/>
    </location>
</feature>
<keyword evidence="2 11" id="KW-0963">Cytoplasm</keyword>
<comment type="caution">
    <text evidence="11">Lacks conserved residue(s) required for the propagation of feature annotation.</text>
</comment>
<feature type="binding site" evidence="11">
    <location>
        <begin position="97"/>
        <end position="99"/>
    </location>
    <ligand>
        <name>substrate</name>
    </ligand>
</feature>
<feature type="binding site" evidence="11">
    <location>
        <begin position="269"/>
        <end position="271"/>
    </location>
    <ligand>
        <name>FMN</name>
        <dbReference type="ChEBI" id="CHEBI:58210"/>
    </ligand>
</feature>
<evidence type="ECO:0000256" key="7">
    <source>
        <dbReference type="ARBA" id="ARBA00022857"/>
    </source>
</evidence>
<comment type="caution">
    <text evidence="13">The sequence shown here is derived from an EMBL/GenBank/DDBJ whole genome shotgun (WGS) entry which is preliminary data.</text>
</comment>
<feature type="binding site" evidence="11">
    <location>
        <position position="97"/>
    </location>
    <ligand>
        <name>FMN</name>
        <dbReference type="ChEBI" id="CHEBI:58210"/>
    </ligand>
</feature>
<feature type="binding site" evidence="11">
    <location>
        <position position="192"/>
    </location>
    <ligand>
        <name>FMN</name>
        <dbReference type="ChEBI" id="CHEBI:58210"/>
    </ligand>
</feature>
<keyword evidence="4 11" id="KW-0288">FMN</keyword>